<organism evidence="3 4">
    <name type="scientific">Anaeromyxobacter paludicola</name>
    <dbReference type="NCBI Taxonomy" id="2918171"/>
    <lineage>
        <taxon>Bacteria</taxon>
        <taxon>Pseudomonadati</taxon>
        <taxon>Myxococcota</taxon>
        <taxon>Myxococcia</taxon>
        <taxon>Myxococcales</taxon>
        <taxon>Cystobacterineae</taxon>
        <taxon>Anaeromyxobacteraceae</taxon>
        <taxon>Anaeromyxobacter</taxon>
    </lineage>
</organism>
<keyword evidence="1" id="KW-0812">Transmembrane</keyword>
<reference evidence="4" key="1">
    <citation type="journal article" date="2022" name="Int. J. Syst. Evol. Microbiol.">
        <title>Anaeromyxobacter oryzae sp. nov., Anaeromyxobacter diazotrophicus sp. nov. and Anaeromyxobacter paludicola sp. nov., isolated from paddy soils.</title>
        <authorList>
            <person name="Itoh H."/>
            <person name="Xu Z."/>
            <person name="Mise K."/>
            <person name="Masuda Y."/>
            <person name="Ushijima N."/>
            <person name="Hayakawa C."/>
            <person name="Shiratori Y."/>
            <person name="Senoo K."/>
        </authorList>
    </citation>
    <scope>NUCLEOTIDE SEQUENCE [LARGE SCALE GENOMIC DNA]</scope>
    <source>
        <strain evidence="4">Red630</strain>
    </source>
</reference>
<evidence type="ECO:0000313" key="4">
    <source>
        <dbReference type="Proteomes" id="UP001162734"/>
    </source>
</evidence>
<proteinExistence type="predicted"/>
<evidence type="ECO:0000256" key="1">
    <source>
        <dbReference type="SAM" id="Phobius"/>
    </source>
</evidence>
<name>A0ABM7X776_9BACT</name>
<dbReference type="Proteomes" id="UP001162734">
    <property type="component" value="Chromosome"/>
</dbReference>
<evidence type="ECO:0000313" key="3">
    <source>
        <dbReference type="EMBL" id="BDG07682.1"/>
    </source>
</evidence>
<protein>
    <recommendedName>
        <fullName evidence="5">Phospholipase C/D domain-containing protein</fullName>
    </recommendedName>
</protein>
<gene>
    <name evidence="3" type="ORF">AMPC_07950</name>
</gene>
<keyword evidence="1" id="KW-0472">Membrane</keyword>
<keyword evidence="2" id="KW-0732">Signal</keyword>
<keyword evidence="4" id="KW-1185">Reference proteome</keyword>
<feature type="signal peptide" evidence="2">
    <location>
        <begin position="1"/>
        <end position="24"/>
    </location>
</feature>
<feature type="chain" id="PRO_5046257624" description="Phospholipase C/D domain-containing protein" evidence="2">
    <location>
        <begin position="25"/>
        <end position="521"/>
    </location>
</feature>
<dbReference type="EMBL" id="AP025592">
    <property type="protein sequence ID" value="BDG07682.1"/>
    <property type="molecule type" value="Genomic_DNA"/>
</dbReference>
<accession>A0ABM7X776</accession>
<dbReference type="RefSeq" id="WP_248344531.1">
    <property type="nucleotide sequence ID" value="NZ_AP025592.1"/>
</dbReference>
<feature type="transmembrane region" description="Helical" evidence="1">
    <location>
        <begin position="488"/>
        <end position="509"/>
    </location>
</feature>
<sequence>MRRRDAWRAGALAAALLGALPARAYDEWVHQLIGQQALPADLPRDLAPPSRGDLEALRRATWAAGAGHPDPAVRRRFLARWPTEAAFDAWAWKELLGLTPEARVSGIDALPPAQPDARALAAEEAREPDEDRRNQERFAHDAARDVRRDAWGRPLPADPTQLDMGALTGLSSQAWAHYGLPRIAFSEDPEVLKRDPRRFAWPRTARALAPEEAQLHTDLALAAAALGTPGARALSFAYLGQAEHYLADVANQIHTIQVIYPFFVSAKLESLKEEALSLGGLLRARPGFLALGLGIVKNHHLFLESLWAKRMAEAIAGRPASPEVEDGLRALGRGDAPLEAALDARGLSPDGPFALEIGRAVVDASSFEGGPVYEAARAIASPRLSRAGVEFAGDPDAWLRRPPDPAALARFHALEGRGFARAGTALRRHAALFRAAVAGAERSPGGRERLRDLALGRLVSGGLEALEAREARLAAWKPRPPEAQGIAWAWPCGAAGLAAALALVAVVVARRRRARRRRELA</sequence>
<keyword evidence="1" id="KW-1133">Transmembrane helix</keyword>
<evidence type="ECO:0008006" key="5">
    <source>
        <dbReference type="Google" id="ProtNLM"/>
    </source>
</evidence>
<evidence type="ECO:0000256" key="2">
    <source>
        <dbReference type="SAM" id="SignalP"/>
    </source>
</evidence>